<name>A0ABW2V7U1_9BACL</name>
<feature type="transmembrane region" description="Helical" evidence="13">
    <location>
        <begin position="12"/>
        <end position="33"/>
    </location>
</feature>
<proteinExistence type="inferred from homology"/>
<evidence type="ECO:0000256" key="10">
    <source>
        <dbReference type="ARBA" id="ARBA00023310"/>
    </source>
</evidence>
<evidence type="ECO:0000256" key="5">
    <source>
        <dbReference type="ARBA" id="ARBA00022692"/>
    </source>
</evidence>
<evidence type="ECO:0000313" key="16">
    <source>
        <dbReference type="EMBL" id="MFC7751150.1"/>
    </source>
</evidence>
<evidence type="ECO:0000256" key="6">
    <source>
        <dbReference type="ARBA" id="ARBA00022781"/>
    </source>
</evidence>
<evidence type="ECO:0000256" key="11">
    <source>
        <dbReference type="ARBA" id="ARBA00025198"/>
    </source>
</evidence>
<keyword evidence="8 13" id="KW-0406">Ion transport</keyword>
<evidence type="ECO:0000256" key="1">
    <source>
        <dbReference type="ARBA" id="ARBA00005513"/>
    </source>
</evidence>
<evidence type="ECO:0000256" key="7">
    <source>
        <dbReference type="ARBA" id="ARBA00022989"/>
    </source>
</evidence>
<gene>
    <name evidence="13 16" type="primary">atpF</name>
    <name evidence="16" type="ORF">ACFQWB_14620</name>
</gene>
<keyword evidence="3 13" id="KW-1003">Cell membrane</keyword>
<keyword evidence="6 13" id="KW-0375">Hydrogen ion transport</keyword>
<evidence type="ECO:0000313" key="17">
    <source>
        <dbReference type="Proteomes" id="UP001596528"/>
    </source>
</evidence>
<organism evidence="16 17">
    <name type="scientific">Paenibacillus thermoaerophilus</name>
    <dbReference type="NCBI Taxonomy" id="1215385"/>
    <lineage>
        <taxon>Bacteria</taxon>
        <taxon>Bacillati</taxon>
        <taxon>Bacillota</taxon>
        <taxon>Bacilli</taxon>
        <taxon>Bacillales</taxon>
        <taxon>Paenibacillaceae</taxon>
        <taxon>Paenibacillus</taxon>
    </lineage>
</organism>
<dbReference type="InterPro" id="IPR005864">
    <property type="entry name" value="ATP_synth_F0_bsu_bac"/>
</dbReference>
<comment type="caution">
    <text evidence="16">The sequence shown here is derived from an EMBL/GenBank/DDBJ whole genome shotgun (WGS) entry which is preliminary data.</text>
</comment>
<keyword evidence="10 13" id="KW-0066">ATP synthesis</keyword>
<dbReference type="InterPro" id="IPR050059">
    <property type="entry name" value="ATP_synthase_B_chain"/>
</dbReference>
<dbReference type="PANTHER" id="PTHR33445:SF1">
    <property type="entry name" value="ATP SYNTHASE SUBUNIT B"/>
    <property type="match status" value="1"/>
</dbReference>
<sequence length="161" mass="18288">MSFYWTSTVYAIIAFVILYVLLNKYAFGPLFGIMEKRRELVKSQLDEAERSRREASELLAQQQQAIQAARQEAKEIVEQARATSVKQADELIRVAKEEANRLKTDAAKEIENEKNKAIADLKSQVGELSVQIASKIIEKQLDAKGQEELVDKYLKEVGERA</sequence>
<keyword evidence="5 13" id="KW-0812">Transmembrane</keyword>
<accession>A0ABW2V7U1</accession>
<dbReference type="SUPFAM" id="SSF81573">
    <property type="entry name" value="F1F0 ATP synthase subunit B, membrane domain"/>
    <property type="match status" value="1"/>
</dbReference>
<dbReference type="InterPro" id="IPR028987">
    <property type="entry name" value="ATP_synth_B-like_membr_sf"/>
</dbReference>
<dbReference type="NCBIfam" id="TIGR01144">
    <property type="entry name" value="ATP_synt_b"/>
    <property type="match status" value="1"/>
</dbReference>
<comment type="function">
    <text evidence="11 13">F(1)F(0) ATP synthase produces ATP from ADP in the presence of a proton or sodium gradient. F-type ATPases consist of two structural domains, F(1) containing the extramembraneous catalytic core and F(0) containing the membrane proton channel, linked together by a central stalk and a peripheral stalk. During catalysis, ATP synthesis in the catalytic domain of F(1) is coupled via a rotary mechanism of the central stalk subunits to proton translocation.</text>
</comment>
<evidence type="ECO:0000256" key="15">
    <source>
        <dbReference type="SAM" id="Coils"/>
    </source>
</evidence>
<keyword evidence="9 13" id="KW-0472">Membrane</keyword>
<keyword evidence="7 13" id="KW-1133">Transmembrane helix</keyword>
<protein>
    <recommendedName>
        <fullName evidence="13">ATP synthase subunit b</fullName>
    </recommendedName>
    <alternativeName>
        <fullName evidence="13">ATP synthase F(0) sector subunit b</fullName>
    </alternativeName>
    <alternativeName>
        <fullName evidence="13">ATPase subunit I</fullName>
    </alternativeName>
    <alternativeName>
        <fullName evidence="13">F-type ATPase subunit b</fullName>
        <shortName evidence="13">F-ATPase subunit b</shortName>
    </alternativeName>
</protein>
<evidence type="ECO:0000256" key="13">
    <source>
        <dbReference type="HAMAP-Rule" id="MF_01398"/>
    </source>
</evidence>
<comment type="subcellular location">
    <subcellularLocation>
        <location evidence="13">Cell membrane</location>
        <topology evidence="13">Single-pass membrane protein</topology>
    </subcellularLocation>
    <subcellularLocation>
        <location evidence="12">Endomembrane system</location>
        <topology evidence="12">Single-pass membrane protein</topology>
    </subcellularLocation>
</comment>
<evidence type="ECO:0000256" key="12">
    <source>
        <dbReference type="ARBA" id="ARBA00037847"/>
    </source>
</evidence>
<evidence type="ECO:0000256" key="3">
    <source>
        <dbReference type="ARBA" id="ARBA00022475"/>
    </source>
</evidence>
<dbReference type="Proteomes" id="UP001596528">
    <property type="component" value="Unassembled WGS sequence"/>
</dbReference>
<dbReference type="HAMAP" id="MF_01398">
    <property type="entry name" value="ATP_synth_b_bprime"/>
    <property type="match status" value="1"/>
</dbReference>
<dbReference type="Gene3D" id="1.20.5.620">
    <property type="entry name" value="F1F0 ATP synthase subunit B, membrane domain"/>
    <property type="match status" value="1"/>
</dbReference>
<feature type="coiled-coil region" evidence="15">
    <location>
        <begin position="38"/>
        <end position="127"/>
    </location>
</feature>
<evidence type="ECO:0000256" key="4">
    <source>
        <dbReference type="ARBA" id="ARBA00022547"/>
    </source>
</evidence>
<dbReference type="EMBL" id="JBHTGQ010000039">
    <property type="protein sequence ID" value="MFC7751150.1"/>
    <property type="molecule type" value="Genomic_DNA"/>
</dbReference>
<comment type="function">
    <text evidence="13">Component of the F(0) channel, it forms part of the peripheral stalk, linking F(1) to F(0).</text>
</comment>
<reference evidence="17" key="1">
    <citation type="journal article" date="2019" name="Int. J. Syst. Evol. Microbiol.">
        <title>The Global Catalogue of Microorganisms (GCM) 10K type strain sequencing project: providing services to taxonomists for standard genome sequencing and annotation.</title>
        <authorList>
            <consortium name="The Broad Institute Genomics Platform"/>
            <consortium name="The Broad Institute Genome Sequencing Center for Infectious Disease"/>
            <person name="Wu L."/>
            <person name="Ma J."/>
        </authorList>
    </citation>
    <scope>NUCLEOTIDE SEQUENCE [LARGE SCALE GENOMIC DNA]</scope>
    <source>
        <strain evidence="17">JCM 18657</strain>
    </source>
</reference>
<evidence type="ECO:0000256" key="9">
    <source>
        <dbReference type="ARBA" id="ARBA00023136"/>
    </source>
</evidence>
<keyword evidence="17" id="KW-1185">Reference proteome</keyword>
<keyword evidence="4 13" id="KW-0138">CF(0)</keyword>
<dbReference type="InterPro" id="IPR002146">
    <property type="entry name" value="ATP_synth_b/b'su_bac/chlpt"/>
</dbReference>
<dbReference type="RefSeq" id="WP_138789878.1">
    <property type="nucleotide sequence ID" value="NZ_JBHTGQ010000039.1"/>
</dbReference>
<evidence type="ECO:0000256" key="2">
    <source>
        <dbReference type="ARBA" id="ARBA00022448"/>
    </source>
</evidence>
<comment type="similarity">
    <text evidence="1 13 14">Belongs to the ATPase B chain family.</text>
</comment>
<comment type="subunit">
    <text evidence="13">F-type ATPases have 2 components, F(1) - the catalytic core - and F(0) - the membrane proton channel. F(1) has five subunits: alpha(3), beta(3), gamma(1), delta(1), epsilon(1). F(0) has three main subunits: a(1), b(2) and c(10-14). The alpha and beta chains form an alternating ring which encloses part of the gamma chain. F(1) is attached to F(0) by a central stalk formed by the gamma and epsilon chains, while a peripheral stalk is formed by the delta and b chains.</text>
</comment>
<keyword evidence="15" id="KW-0175">Coiled coil</keyword>
<evidence type="ECO:0000256" key="8">
    <source>
        <dbReference type="ARBA" id="ARBA00023065"/>
    </source>
</evidence>
<evidence type="ECO:0000256" key="14">
    <source>
        <dbReference type="RuleBase" id="RU003848"/>
    </source>
</evidence>
<dbReference type="CDD" id="cd06503">
    <property type="entry name" value="ATP-synt_Fo_b"/>
    <property type="match status" value="1"/>
</dbReference>
<dbReference type="Pfam" id="PF00430">
    <property type="entry name" value="ATP-synt_B"/>
    <property type="match status" value="1"/>
</dbReference>
<keyword evidence="2 13" id="KW-0813">Transport</keyword>
<dbReference type="PANTHER" id="PTHR33445">
    <property type="entry name" value="ATP SYNTHASE SUBUNIT B', CHLOROPLASTIC"/>
    <property type="match status" value="1"/>
</dbReference>